<dbReference type="GO" id="GO:0005829">
    <property type="term" value="C:cytosol"/>
    <property type="evidence" value="ECO:0007669"/>
    <property type="project" value="TreeGrafter"/>
</dbReference>
<dbReference type="GO" id="GO:0006511">
    <property type="term" value="P:ubiquitin-dependent protein catabolic process"/>
    <property type="evidence" value="ECO:0007669"/>
    <property type="project" value="TreeGrafter"/>
</dbReference>
<feature type="region of interest" description="Disordered" evidence="1">
    <location>
        <begin position="1"/>
        <end position="70"/>
    </location>
</feature>
<protein>
    <submittedName>
        <fullName evidence="2">E3 ubiquitin-protein ligase RNF213-like</fullName>
    </submittedName>
</protein>
<evidence type="ECO:0000313" key="2">
    <source>
        <dbReference type="Ensembl" id="ENSBIXP00005029608.1"/>
    </source>
</evidence>
<organism evidence="2 3">
    <name type="scientific">Bos indicus x Bos taurus</name>
    <name type="common">Hybrid cattle</name>
    <dbReference type="NCBI Taxonomy" id="30522"/>
    <lineage>
        <taxon>Eukaryota</taxon>
        <taxon>Metazoa</taxon>
        <taxon>Chordata</taxon>
        <taxon>Craniata</taxon>
        <taxon>Vertebrata</taxon>
        <taxon>Euteleostomi</taxon>
        <taxon>Mammalia</taxon>
        <taxon>Eutheria</taxon>
        <taxon>Laurasiatheria</taxon>
        <taxon>Artiodactyla</taxon>
        <taxon>Ruminantia</taxon>
        <taxon>Pecora</taxon>
        <taxon>Bovidae</taxon>
        <taxon>Bovinae</taxon>
        <taxon>Bos</taxon>
    </lineage>
</organism>
<dbReference type="PANTHER" id="PTHR22605:SF16">
    <property type="entry name" value="E3 UBIQUITIN-PROTEIN LIGASE RNF213"/>
    <property type="match status" value="1"/>
</dbReference>
<sequence>MGAESLSSPAPQDQTLAGALPEGNDHHSLSPFKGEDLPTSASEGSPREKDTAQELLLPEPKVDTSKPRKDLQTIRQLARAPASGVNLMPRIGLPCLNTLLCSAVLTTPHCLGRESTGTRFLGGGLWEGLSLYPELLTPVPGLVAEADPYAIEFKFPCAFCHFGPDVLGLYFFQASDAAAESAVSVKGVGKDVKDKTEEMKEPPTSVPASRNHRQEIVTKDQTALPGGKTGENEKAKPKDLKRPEGNNGNNAAPVKNEKEQRNQSTQRAKESLLSSMEGIMVYFHAIISKHFEFNPHQHKVFVRGGKEFGEPAWSHNVCEMHYSKDLHENGSLIEGSTTISKQHVDKPIPYKYIICKGKNSEEYEFIYTSQQKKGEYVNRCLRVKSSLLDSGDWHQYDDIICMKPPGTLKKLMNYITDGTRKDLMKGKQIAAAVMLDSIFSILETWNAINLKNFFTQFQQFYSVIHVPMTYEGEEQPWSALRYKEEVRKHLWECVTKKMAPFLETSGDPLPEDYPVKSKLGMGMIVLFLVEKFDFLLLENDLASLCHLLRLDTNSLGTFPKDLKDILETSQSWRVSLVNLCQMCMDKKVDFWVCALPVLHHCMDLSPPAQGSVTQPEDTWAALEGISFSEFRETRPDQKELLELMRKNRHLLNVDEFLFRSWFSLLPLSNLAPYMEHFIDYLSQSPPHVLDCLLGTWYRLKGLEKISNRNLQVCSLESALESLLNKTKMLNIKNTFKMLLHLLDIYQEKILEEPLIQPYLIVCLKLHETTCRISKAHTFYEMPALSAEIVRRIIILKPLVDSAGGPGNETGKKYSVKTVFQGTLAATRSWLRKNFKKSMFQAGYFYFSPVTFAYSEEIEVWRRLVEIHFPVEHGWKESLLGDLEGRFKQEMPFFQICAFCNSNWDATGAEDSVAKCFEMCAIEAVGLVCQSQTSILEKISYNNSRKCDTIVSAVITKSWPRSGGEFVDNMGEVLNHLLIWPDIKHLFKLCGMFMRVLGTSVLSSGTS</sequence>
<dbReference type="GO" id="GO:0016020">
    <property type="term" value="C:membrane"/>
    <property type="evidence" value="ECO:0007669"/>
    <property type="project" value="TreeGrafter"/>
</dbReference>
<reference evidence="2 3" key="1">
    <citation type="submission" date="2018-11" db="EMBL/GenBank/DDBJ databases">
        <title>Haplotype-resolved cattle genomes.</title>
        <authorList>
            <person name="Low W.Y."/>
            <person name="Tearle R."/>
            <person name="Bickhart D.M."/>
            <person name="Rosen B.D."/>
            <person name="Koren S."/>
            <person name="Rhie A."/>
            <person name="Hiendleder S."/>
            <person name="Phillippy A.M."/>
            <person name="Smith T.P.L."/>
            <person name="Williams J.L."/>
        </authorList>
    </citation>
    <scope>NUCLEOTIDE SEQUENCE [LARGE SCALE GENOMIC DNA]</scope>
</reference>
<dbReference type="Ensembl" id="ENSBIXT00005010322.1">
    <property type="protein sequence ID" value="ENSBIXP00005029608.1"/>
    <property type="gene ID" value="ENSBIXG00005011186.1"/>
</dbReference>
<reference evidence="2" key="2">
    <citation type="submission" date="2025-08" db="UniProtKB">
        <authorList>
            <consortium name="Ensembl"/>
        </authorList>
    </citation>
    <scope>IDENTIFICATION</scope>
</reference>
<dbReference type="GO" id="GO:0016887">
    <property type="term" value="F:ATP hydrolysis activity"/>
    <property type="evidence" value="ECO:0007669"/>
    <property type="project" value="InterPro"/>
</dbReference>
<accession>A0A4W2HEI8</accession>
<feature type="region of interest" description="Disordered" evidence="1">
    <location>
        <begin position="183"/>
        <end position="270"/>
    </location>
</feature>
<dbReference type="GeneTree" id="ENSGT00630000089884"/>
<dbReference type="AlphaFoldDB" id="A0A4W2HEI8"/>
<evidence type="ECO:0000256" key="1">
    <source>
        <dbReference type="SAM" id="MobiDB-lite"/>
    </source>
</evidence>
<dbReference type="GO" id="GO:2000051">
    <property type="term" value="P:negative regulation of non-canonical Wnt signaling pathway"/>
    <property type="evidence" value="ECO:0007669"/>
    <property type="project" value="TreeGrafter"/>
</dbReference>
<dbReference type="GO" id="GO:0004842">
    <property type="term" value="F:ubiquitin-protein transferase activity"/>
    <property type="evidence" value="ECO:0007669"/>
    <property type="project" value="InterPro"/>
</dbReference>
<dbReference type="PANTHER" id="PTHR22605">
    <property type="entry name" value="RZ-TYPE DOMAIN-CONTAINING PROTEIN"/>
    <property type="match status" value="1"/>
</dbReference>
<dbReference type="GO" id="GO:0002040">
    <property type="term" value="P:sprouting angiogenesis"/>
    <property type="evidence" value="ECO:0007669"/>
    <property type="project" value="TreeGrafter"/>
</dbReference>
<dbReference type="Proteomes" id="UP000429181">
    <property type="component" value="Chromosome 19"/>
</dbReference>
<gene>
    <name evidence="2" type="primary">LOC113877709</name>
</gene>
<dbReference type="GO" id="GO:0005730">
    <property type="term" value="C:nucleolus"/>
    <property type="evidence" value="ECO:0007669"/>
    <property type="project" value="TreeGrafter"/>
</dbReference>
<feature type="compositionally biased region" description="Basic and acidic residues" evidence="1">
    <location>
        <begin position="188"/>
        <end position="201"/>
    </location>
</feature>
<evidence type="ECO:0000313" key="3">
    <source>
        <dbReference type="Proteomes" id="UP000429181"/>
    </source>
</evidence>
<dbReference type="InterPro" id="IPR031248">
    <property type="entry name" value="RNF213"/>
</dbReference>
<feature type="compositionally biased region" description="Basic and acidic residues" evidence="1">
    <location>
        <begin position="60"/>
        <end position="70"/>
    </location>
</feature>
<name>A0A4W2HEI8_BOBOX</name>
<proteinExistence type="predicted"/>
<feature type="compositionally biased region" description="Polar residues" evidence="1">
    <location>
        <begin position="1"/>
        <end position="15"/>
    </location>
</feature>
<feature type="compositionally biased region" description="Basic and acidic residues" evidence="1">
    <location>
        <begin position="230"/>
        <end position="244"/>
    </location>
</feature>
<feature type="compositionally biased region" description="Basic and acidic residues" evidence="1">
    <location>
        <begin position="23"/>
        <end position="36"/>
    </location>
</feature>